<evidence type="ECO:0000256" key="6">
    <source>
        <dbReference type="ARBA" id="ARBA00023137"/>
    </source>
</evidence>
<evidence type="ECO:0000313" key="12">
    <source>
        <dbReference type="Proteomes" id="UP001174909"/>
    </source>
</evidence>
<comment type="subcellular location">
    <subcellularLocation>
        <location evidence="1">Membrane</location>
        <topology evidence="1">Single-pass membrane protein</topology>
    </subcellularLocation>
</comment>
<dbReference type="GO" id="GO:0007169">
    <property type="term" value="P:cell surface receptor protein tyrosine kinase signaling pathway"/>
    <property type="evidence" value="ECO:0007669"/>
    <property type="project" value="TreeGrafter"/>
</dbReference>
<dbReference type="Gene3D" id="1.10.510.10">
    <property type="entry name" value="Transferase(Phosphotransferase) domain 1"/>
    <property type="match status" value="1"/>
</dbReference>
<organism evidence="11 12">
    <name type="scientific">Geodia barretti</name>
    <name type="common">Barrett's horny sponge</name>
    <dbReference type="NCBI Taxonomy" id="519541"/>
    <lineage>
        <taxon>Eukaryota</taxon>
        <taxon>Metazoa</taxon>
        <taxon>Porifera</taxon>
        <taxon>Demospongiae</taxon>
        <taxon>Heteroscleromorpha</taxon>
        <taxon>Tetractinellida</taxon>
        <taxon>Astrophorina</taxon>
        <taxon>Geodiidae</taxon>
        <taxon>Geodia</taxon>
    </lineage>
</organism>
<dbReference type="GO" id="GO:0005886">
    <property type="term" value="C:plasma membrane"/>
    <property type="evidence" value="ECO:0007669"/>
    <property type="project" value="TreeGrafter"/>
</dbReference>
<keyword evidence="12" id="KW-1185">Reference proteome</keyword>
<feature type="binding site" evidence="8">
    <location>
        <position position="782"/>
    </location>
    <ligand>
        <name>ATP</name>
        <dbReference type="ChEBI" id="CHEBI:30616"/>
    </ligand>
</feature>
<evidence type="ECO:0000256" key="4">
    <source>
        <dbReference type="ARBA" id="ARBA00022777"/>
    </source>
</evidence>
<dbReference type="GO" id="GO:0004714">
    <property type="term" value="F:transmembrane receptor protein tyrosine kinase activity"/>
    <property type="evidence" value="ECO:0007669"/>
    <property type="project" value="UniProtKB-EC"/>
</dbReference>
<keyword evidence="4" id="KW-0418">Kinase</keyword>
<dbReference type="EMBL" id="CASHTH010004346">
    <property type="protein sequence ID" value="CAI8056299.1"/>
    <property type="molecule type" value="Genomic_DNA"/>
</dbReference>
<dbReference type="SMART" id="SM00219">
    <property type="entry name" value="TyrKc"/>
    <property type="match status" value="1"/>
</dbReference>
<evidence type="ECO:0000256" key="8">
    <source>
        <dbReference type="PROSITE-ProRule" id="PRU10141"/>
    </source>
</evidence>
<keyword evidence="5 8" id="KW-0067">ATP-binding</keyword>
<evidence type="ECO:0000313" key="11">
    <source>
        <dbReference type="EMBL" id="CAI8056299.1"/>
    </source>
</evidence>
<dbReference type="PANTHER" id="PTHR24416:SF631">
    <property type="entry name" value="SERINE_THREONINE_TYROSINE KINASE 1"/>
    <property type="match status" value="1"/>
</dbReference>
<dbReference type="Pfam" id="PF07714">
    <property type="entry name" value="PK_Tyr_Ser-Thr"/>
    <property type="match status" value="1"/>
</dbReference>
<keyword evidence="11" id="KW-0675">Receptor</keyword>
<dbReference type="InterPro" id="IPR001245">
    <property type="entry name" value="Ser-Thr/Tyr_kinase_cat_dom"/>
</dbReference>
<keyword evidence="3 8" id="KW-0547">Nucleotide-binding</keyword>
<dbReference type="Proteomes" id="UP001174909">
    <property type="component" value="Unassembled WGS sequence"/>
</dbReference>
<dbReference type="PANTHER" id="PTHR24416">
    <property type="entry name" value="TYROSINE-PROTEIN KINASE RECEPTOR"/>
    <property type="match status" value="1"/>
</dbReference>
<dbReference type="PRINTS" id="PR00109">
    <property type="entry name" value="TYRKINASE"/>
</dbReference>
<keyword evidence="9" id="KW-0472">Membrane</keyword>
<dbReference type="GO" id="GO:0043235">
    <property type="term" value="C:receptor complex"/>
    <property type="evidence" value="ECO:0007669"/>
    <property type="project" value="TreeGrafter"/>
</dbReference>
<dbReference type="PROSITE" id="PS00107">
    <property type="entry name" value="PROTEIN_KINASE_ATP"/>
    <property type="match status" value="1"/>
</dbReference>
<keyword evidence="9" id="KW-0812">Transmembrane</keyword>
<evidence type="ECO:0000256" key="3">
    <source>
        <dbReference type="ARBA" id="ARBA00022741"/>
    </source>
</evidence>
<dbReference type="GO" id="GO:0005524">
    <property type="term" value="F:ATP binding"/>
    <property type="evidence" value="ECO:0007669"/>
    <property type="project" value="UniProtKB-UniRule"/>
</dbReference>
<gene>
    <name evidence="11" type="ORF">GBAR_LOCUS30671</name>
</gene>
<dbReference type="InterPro" id="IPR020635">
    <property type="entry name" value="Tyr_kinase_cat_dom"/>
</dbReference>
<evidence type="ECO:0000256" key="7">
    <source>
        <dbReference type="ARBA" id="ARBA00051243"/>
    </source>
</evidence>
<accession>A0AA35TYX3</accession>
<dbReference type="AlphaFoldDB" id="A0AA35TYX3"/>
<evidence type="ECO:0000256" key="2">
    <source>
        <dbReference type="ARBA" id="ARBA00022679"/>
    </source>
</evidence>
<proteinExistence type="predicted"/>
<sequence>MRERTFWTFVQYVRSSSALERLAVRSRAAMALKIAIVVSLSFWSLCAQPAKARTFSNLDEIRGNGSLLVNVSPDVRITGQFVLFPHMTFNCSGLIYKVKFLGLPSTNSDPAFGLGRFQRRENYYQVIKWLITTVRSGALIEQSPRLGVVISFMPGDVFAMQQSQNLLIYNKIELLRCSETGDIQMYKCVTGHGYQPLVTIETDHPECISGFVGDDVLQYIMRSTELTTHTSQQHLQPLLVLCDGVSIDKLIFGARPSLEGPPQIMPCDFEYCNQLSMFNTTSYLNVYEHKPSSSFTQNGFELLPAVINSFQIYYYQRCALVDCNDRPLVAVELSDCPGDDCGNCTRGFMGVDELRELARYIPNFAEITTNQSFPDLKISEDGFVVKWTFTAQMLDPASGRRRGGWRIDGYPQLLIVSHSSDRVHCLNSSTAVPTEYPNVYESTVSPPVPVKVGDYIAVHNPPADRAAMRLMFVRIPPVDPVTITSSKQLPLHPLVHLHIVKEISSIPGETTTTTAVHLEPTIAVHPKEQDRDSSVAEDSNIGVIAGGAVGGVLALVVSIVIATLIVAVVVLRRKNRGKVTTAQIEGTTNPVYGTSSSKLCPVHFSVLICCVCLAYGSQLQQQSSQTPVKIHSRLKYMLSPTQEMILVMGQPDLRSQYSVATEQSAQSNNTTGHIGTITNAEYFLTTTVHVVTENHYEFAVYVPTKAQVGRKKEKLSFFDECEIYWDPAPSRDGLYAQLANRKYREIPSSSIRETGHLGSGEFGTVNRGVWLDGGKSVDVAFKKLKDDCCEEEAVRFLQEAAIMGQFRHSNIVQLLGVVTIVKPVMIVTELAHNGNLREYLLSKFSTDPGELPPPETGGVLSQFCVQVARGMEYLSGKAFVHRDLAARNILVTDSKTCKISDFGLSRDLDNSYYVSQGGQIPIKWTAPEALHYKKYSTASDVWSFGCLMYEIWSLGHKPFEGYTNAEAVRVVDRGQRLAPPPGSPKEMYRLMINCWNADKSGRPQFREIVETLSQPESLLLHIPEEVTRGHPQASVLGAPLEAGRNLYTELQNTYM</sequence>
<keyword evidence="2" id="KW-0808">Transferase</keyword>
<evidence type="ECO:0000259" key="10">
    <source>
        <dbReference type="PROSITE" id="PS50011"/>
    </source>
</evidence>
<feature type="transmembrane region" description="Helical" evidence="9">
    <location>
        <begin position="541"/>
        <end position="571"/>
    </location>
</feature>
<protein>
    <submittedName>
        <fullName evidence="11">Ephrin type-A receptor 4a</fullName>
    </submittedName>
</protein>
<dbReference type="SUPFAM" id="SSF56112">
    <property type="entry name" value="Protein kinase-like (PK-like)"/>
    <property type="match status" value="1"/>
</dbReference>
<name>A0AA35TYX3_GEOBA</name>
<feature type="domain" description="Protein kinase" evidence="10">
    <location>
        <begin position="751"/>
        <end position="1019"/>
    </location>
</feature>
<keyword evidence="9" id="KW-1133">Transmembrane helix</keyword>
<dbReference type="CDD" id="cd00192">
    <property type="entry name" value="PTKc"/>
    <property type="match status" value="1"/>
</dbReference>
<dbReference type="PROSITE" id="PS50011">
    <property type="entry name" value="PROTEIN_KINASE_DOM"/>
    <property type="match status" value="1"/>
</dbReference>
<dbReference type="FunFam" id="1.10.510.10:FF:000554">
    <property type="entry name" value="Predicted protein"/>
    <property type="match status" value="1"/>
</dbReference>
<dbReference type="InterPro" id="IPR050122">
    <property type="entry name" value="RTK"/>
</dbReference>
<comment type="catalytic activity">
    <reaction evidence="7">
        <text>L-tyrosyl-[protein] + ATP = O-phospho-L-tyrosyl-[protein] + ADP + H(+)</text>
        <dbReference type="Rhea" id="RHEA:10596"/>
        <dbReference type="Rhea" id="RHEA-COMP:10136"/>
        <dbReference type="Rhea" id="RHEA-COMP:20101"/>
        <dbReference type="ChEBI" id="CHEBI:15378"/>
        <dbReference type="ChEBI" id="CHEBI:30616"/>
        <dbReference type="ChEBI" id="CHEBI:46858"/>
        <dbReference type="ChEBI" id="CHEBI:61978"/>
        <dbReference type="ChEBI" id="CHEBI:456216"/>
        <dbReference type="EC" id="2.7.10.1"/>
    </reaction>
</comment>
<dbReference type="InterPro" id="IPR000719">
    <property type="entry name" value="Prot_kinase_dom"/>
</dbReference>
<keyword evidence="6" id="KW-0829">Tyrosine-protein kinase</keyword>
<dbReference type="InterPro" id="IPR008266">
    <property type="entry name" value="Tyr_kinase_AS"/>
</dbReference>
<dbReference type="PROSITE" id="PS00109">
    <property type="entry name" value="PROTEIN_KINASE_TYR"/>
    <property type="match status" value="1"/>
</dbReference>
<evidence type="ECO:0000256" key="1">
    <source>
        <dbReference type="ARBA" id="ARBA00004167"/>
    </source>
</evidence>
<evidence type="ECO:0000256" key="9">
    <source>
        <dbReference type="SAM" id="Phobius"/>
    </source>
</evidence>
<dbReference type="InterPro" id="IPR011009">
    <property type="entry name" value="Kinase-like_dom_sf"/>
</dbReference>
<comment type="caution">
    <text evidence="11">The sequence shown here is derived from an EMBL/GenBank/DDBJ whole genome shotgun (WGS) entry which is preliminary data.</text>
</comment>
<reference evidence="11" key="1">
    <citation type="submission" date="2023-03" db="EMBL/GenBank/DDBJ databases">
        <authorList>
            <person name="Steffen K."/>
            <person name="Cardenas P."/>
        </authorList>
    </citation>
    <scope>NUCLEOTIDE SEQUENCE</scope>
</reference>
<evidence type="ECO:0000256" key="5">
    <source>
        <dbReference type="ARBA" id="ARBA00022840"/>
    </source>
</evidence>
<dbReference type="InterPro" id="IPR017441">
    <property type="entry name" value="Protein_kinase_ATP_BS"/>
</dbReference>